<dbReference type="EMBL" id="GEZM01064544">
    <property type="protein sequence ID" value="JAV68727.1"/>
    <property type="molecule type" value="Transcribed_RNA"/>
</dbReference>
<reference evidence="4" key="3">
    <citation type="submission" date="2019-08" db="EMBL/GenBank/DDBJ databases">
        <authorList>
            <consortium name="Photinus pyralis genome working group"/>
            <person name="Fallon T.R."/>
            <person name="Sander Lower S.E."/>
            <person name="Weng J.-K."/>
        </authorList>
    </citation>
    <scope>NUCLEOTIDE SEQUENCE</scope>
    <source>
        <strain evidence="4">1611_PpyrPB1</strain>
        <tissue evidence="4">Whole body</tissue>
    </source>
</reference>
<dbReference type="PANTHER" id="PTHR34153:SF2">
    <property type="entry name" value="SI:CH211-262H13.3-RELATED"/>
    <property type="match status" value="1"/>
</dbReference>
<name>A0A1Y1LCG1_PHOPY</name>
<evidence type="ECO:0000313" key="4">
    <source>
        <dbReference type="EMBL" id="KAB0790670.1"/>
    </source>
</evidence>
<feature type="compositionally biased region" description="Polar residues" evidence="1">
    <location>
        <begin position="82"/>
        <end position="92"/>
    </location>
</feature>
<dbReference type="InParanoid" id="A0A1Y1LCG1"/>
<dbReference type="Pfam" id="PF16064">
    <property type="entry name" value="DUF4806"/>
    <property type="match status" value="1"/>
</dbReference>
<accession>A0A1Y1LCG1</accession>
<dbReference type="AlphaFoldDB" id="A0A1Y1LCG1"/>
<dbReference type="InterPro" id="IPR032071">
    <property type="entry name" value="DUF4806"/>
</dbReference>
<protein>
    <recommendedName>
        <fullName evidence="2">DUF4806 domain-containing protein</fullName>
    </recommendedName>
</protein>
<evidence type="ECO:0000313" key="3">
    <source>
        <dbReference type="EMBL" id="JAV68727.1"/>
    </source>
</evidence>
<sequence>MSFIGIEFDNDAVDEIAVVHSTWMSPHKKHVWWPPYKSSKTLNKALSCGEEPDENTWVAYAVKRKFFECDALEKSLKKLQRCETTSDVQTTDTEQDKKRQRKHRRISSSSADEDDEVVSSIKRPPRISHCVTTPTTRSPLRVLSVQSIASRSTVSCSPSPSVTSVAAVEQPDRETSNIDDNLHVSIKQLYKLVALVKRQNEQLSKQNDEILHILKNKPSQLDSTNLHHQPELPVNFPIENLEEVDLIEEYLTQETNLSALSSYMSTIGGRDITSKTNTILRYVFTNGIAVRYSFLGSRGNKKAFSTLKLCKAIIAAVLVSLPNTLEIDVNNCIKVWLKHAPQRLALEAKRNV</sequence>
<feature type="domain" description="DUF4806" evidence="2">
    <location>
        <begin position="233"/>
        <end position="309"/>
    </location>
</feature>
<feature type="region of interest" description="Disordered" evidence="1">
    <location>
        <begin position="82"/>
        <end position="122"/>
    </location>
</feature>
<reference evidence="4 6" key="2">
    <citation type="journal article" date="2018" name="Elife">
        <title>Firefly genomes illuminate parallel origins of bioluminescence in beetles.</title>
        <authorList>
            <person name="Fallon T.R."/>
            <person name="Lower S.E."/>
            <person name="Chang C.H."/>
            <person name="Bessho-Uehara M."/>
            <person name="Martin G.J."/>
            <person name="Bewick A.J."/>
            <person name="Behringer M."/>
            <person name="Debat H.J."/>
            <person name="Wong I."/>
            <person name="Day J.C."/>
            <person name="Suvorov A."/>
            <person name="Silva C.J."/>
            <person name="Stanger-Hall K.F."/>
            <person name="Hall D.W."/>
            <person name="Schmitz R.J."/>
            <person name="Nelson D.R."/>
            <person name="Lewis S.M."/>
            <person name="Shigenobu S."/>
            <person name="Bybee S.M."/>
            <person name="Larracuente A.M."/>
            <person name="Oba Y."/>
            <person name="Weng J.K."/>
        </authorList>
    </citation>
    <scope>NUCLEOTIDE SEQUENCE [LARGE SCALE GENOMIC DNA]</scope>
    <source>
        <strain evidence="4">1611_PpyrPB1</strain>
        <tissue evidence="4">Whole body</tissue>
    </source>
</reference>
<organism evidence="3">
    <name type="scientific">Photinus pyralis</name>
    <name type="common">Common eastern firefly</name>
    <name type="synonym">Lampyris pyralis</name>
    <dbReference type="NCBI Taxonomy" id="7054"/>
    <lineage>
        <taxon>Eukaryota</taxon>
        <taxon>Metazoa</taxon>
        <taxon>Ecdysozoa</taxon>
        <taxon>Arthropoda</taxon>
        <taxon>Hexapoda</taxon>
        <taxon>Insecta</taxon>
        <taxon>Pterygota</taxon>
        <taxon>Neoptera</taxon>
        <taxon>Endopterygota</taxon>
        <taxon>Coleoptera</taxon>
        <taxon>Polyphaga</taxon>
        <taxon>Elateriformia</taxon>
        <taxon>Elateroidea</taxon>
        <taxon>Lampyridae</taxon>
        <taxon>Lampyrinae</taxon>
        <taxon>Photinus</taxon>
    </lineage>
</organism>
<gene>
    <name evidence="5" type="ORF">PPYR_09372</name>
    <name evidence="4" type="ORF">PPYR_14884</name>
</gene>
<dbReference type="EMBL" id="VVIM01000936">
    <property type="protein sequence ID" value="KAB0790670.1"/>
    <property type="molecule type" value="Genomic_DNA"/>
</dbReference>
<evidence type="ECO:0000313" key="6">
    <source>
        <dbReference type="Proteomes" id="UP000327044"/>
    </source>
</evidence>
<reference evidence="3" key="1">
    <citation type="journal article" date="2016" name="Sci. Rep.">
        <title>Molecular characterization of firefly nuptial gifts: a multi-omics approach sheds light on postcopulatory sexual selection.</title>
        <authorList>
            <person name="Al-Wathiqui N."/>
            <person name="Fallon T.R."/>
            <person name="South A."/>
            <person name="Weng J.K."/>
            <person name="Lewis S.M."/>
        </authorList>
    </citation>
    <scope>NUCLEOTIDE SEQUENCE</scope>
</reference>
<dbReference type="Proteomes" id="UP000327044">
    <property type="component" value="Unassembled WGS sequence"/>
</dbReference>
<evidence type="ECO:0000313" key="5">
    <source>
        <dbReference type="EMBL" id="KAB0798379.1"/>
    </source>
</evidence>
<keyword evidence="6" id="KW-1185">Reference proteome</keyword>
<dbReference type="PANTHER" id="PTHR34153">
    <property type="entry name" value="SI:CH211-262H13.3-RELATED-RELATED"/>
    <property type="match status" value="1"/>
</dbReference>
<proteinExistence type="predicted"/>
<evidence type="ECO:0000259" key="2">
    <source>
        <dbReference type="Pfam" id="PF16064"/>
    </source>
</evidence>
<evidence type="ECO:0000256" key="1">
    <source>
        <dbReference type="SAM" id="MobiDB-lite"/>
    </source>
</evidence>
<dbReference type="EMBL" id="VVIM01000006">
    <property type="protein sequence ID" value="KAB0798379.1"/>
    <property type="molecule type" value="Genomic_DNA"/>
</dbReference>